<comment type="subcellular location">
    <subcellularLocation>
        <location evidence="1">Cell membrane</location>
        <topology evidence="1">Multi-pass membrane protein</topology>
    </subcellularLocation>
</comment>
<feature type="transmembrane region" description="Helical" evidence="7">
    <location>
        <begin position="160"/>
        <end position="183"/>
    </location>
</feature>
<keyword evidence="6 7" id="KW-0472">Membrane</keyword>
<dbReference type="GO" id="GO:0005886">
    <property type="term" value="C:plasma membrane"/>
    <property type="evidence" value="ECO:0007669"/>
    <property type="project" value="UniProtKB-SubCell"/>
</dbReference>
<evidence type="ECO:0000256" key="1">
    <source>
        <dbReference type="ARBA" id="ARBA00004651"/>
    </source>
</evidence>
<feature type="transmembrane region" description="Helical" evidence="7">
    <location>
        <begin position="278"/>
        <end position="306"/>
    </location>
</feature>
<dbReference type="Pfam" id="PF07690">
    <property type="entry name" value="MFS_1"/>
    <property type="match status" value="1"/>
</dbReference>
<keyword evidence="4 7" id="KW-0812">Transmembrane</keyword>
<proteinExistence type="predicted"/>
<keyword evidence="3" id="KW-1003">Cell membrane</keyword>
<protein>
    <submittedName>
        <fullName evidence="9">MFS transporter</fullName>
    </submittedName>
</protein>
<dbReference type="InterPro" id="IPR036259">
    <property type="entry name" value="MFS_trans_sf"/>
</dbReference>
<organism evidence="9 10">
    <name type="scientific">Paenibacillus paeoniae</name>
    <dbReference type="NCBI Taxonomy" id="2292705"/>
    <lineage>
        <taxon>Bacteria</taxon>
        <taxon>Bacillati</taxon>
        <taxon>Bacillota</taxon>
        <taxon>Bacilli</taxon>
        <taxon>Bacillales</taxon>
        <taxon>Paenibacillaceae</taxon>
        <taxon>Paenibacillus</taxon>
    </lineage>
</organism>
<keyword evidence="5 7" id="KW-1133">Transmembrane helix</keyword>
<keyword evidence="10" id="KW-1185">Reference proteome</keyword>
<dbReference type="RefSeq" id="WP_116041948.1">
    <property type="nucleotide sequence ID" value="NZ_QUBQ01000001.1"/>
</dbReference>
<dbReference type="GO" id="GO:0022857">
    <property type="term" value="F:transmembrane transporter activity"/>
    <property type="evidence" value="ECO:0007669"/>
    <property type="project" value="InterPro"/>
</dbReference>
<evidence type="ECO:0000256" key="3">
    <source>
        <dbReference type="ARBA" id="ARBA00022475"/>
    </source>
</evidence>
<feature type="domain" description="Major facilitator superfamily (MFS) profile" evidence="8">
    <location>
        <begin position="6"/>
        <end position="381"/>
    </location>
</feature>
<feature type="transmembrane region" description="Helical" evidence="7">
    <location>
        <begin position="204"/>
        <end position="225"/>
    </location>
</feature>
<feature type="transmembrane region" description="Helical" evidence="7">
    <location>
        <begin position="97"/>
        <end position="118"/>
    </location>
</feature>
<evidence type="ECO:0000256" key="7">
    <source>
        <dbReference type="SAM" id="Phobius"/>
    </source>
</evidence>
<dbReference type="InterPro" id="IPR011701">
    <property type="entry name" value="MFS"/>
</dbReference>
<reference evidence="9 10" key="1">
    <citation type="submission" date="2018-08" db="EMBL/GenBank/DDBJ databases">
        <title>Paenibacillus sp. M4BSY-1, whole genome shotgun sequence.</title>
        <authorList>
            <person name="Tuo L."/>
        </authorList>
    </citation>
    <scope>NUCLEOTIDE SEQUENCE [LARGE SCALE GENOMIC DNA]</scope>
    <source>
        <strain evidence="9 10">M4BSY-1</strain>
    </source>
</reference>
<evidence type="ECO:0000256" key="5">
    <source>
        <dbReference type="ARBA" id="ARBA00022989"/>
    </source>
</evidence>
<feature type="transmembrane region" description="Helical" evidence="7">
    <location>
        <begin position="72"/>
        <end position="91"/>
    </location>
</feature>
<dbReference type="CDD" id="cd17324">
    <property type="entry name" value="MFS_NepI_like"/>
    <property type="match status" value="1"/>
</dbReference>
<dbReference type="PANTHER" id="PTHR43124">
    <property type="entry name" value="PURINE EFFLUX PUMP PBUE"/>
    <property type="match status" value="1"/>
</dbReference>
<dbReference type="Proteomes" id="UP000261905">
    <property type="component" value="Unassembled WGS sequence"/>
</dbReference>
<keyword evidence="2" id="KW-0813">Transport</keyword>
<comment type="caution">
    <text evidence="9">The sequence shown here is derived from an EMBL/GenBank/DDBJ whole genome shotgun (WGS) entry which is preliminary data.</text>
</comment>
<dbReference type="OrthoDB" id="337363at2"/>
<feature type="transmembrane region" description="Helical" evidence="7">
    <location>
        <begin position="326"/>
        <end position="350"/>
    </location>
</feature>
<sequence>MYRSWTIYLLAFISFLAGTSEYIIAGILDKISATHHISVASAGQLITVFSVSFGIGTPLLIALTSRMDRKKLLVYSLIVFSIFNGLIAFFSAFELLLVSRIISGLSAGVIEVTLLTIATRLASPSKQGSAIATIIIGFSTALVLGVPLGRSIASTYDWRLIFIGLSILGLLFLILITLVIPRMKAEEFVPLRKQFMVLKERQTTLTLLAAFLWMGTYSIMYSYISPFMLSVVGIHEQWISTSLFVFGIASLMGSKLGGLGTDHWGVSRTLVIGMSLHLASLLLLIALGQFVVAFFILFMLWGLAAWSSGPPLQYKLITLNPGATSIILSLFTSVSQLGMATGAGLGGLVIQHSSLSYITWVGAAGIAISLMLSAIDRSPAVQNN</sequence>
<dbReference type="PANTHER" id="PTHR43124:SF10">
    <property type="entry name" value="PURINE EFFLUX PUMP PBUE"/>
    <property type="match status" value="1"/>
</dbReference>
<dbReference type="Gene3D" id="1.20.1250.20">
    <property type="entry name" value="MFS general substrate transporter like domains"/>
    <property type="match status" value="2"/>
</dbReference>
<dbReference type="EMBL" id="QUBQ01000001">
    <property type="protein sequence ID" value="REK75580.1"/>
    <property type="molecule type" value="Genomic_DNA"/>
</dbReference>
<evidence type="ECO:0000256" key="2">
    <source>
        <dbReference type="ARBA" id="ARBA00022448"/>
    </source>
</evidence>
<evidence type="ECO:0000256" key="4">
    <source>
        <dbReference type="ARBA" id="ARBA00022692"/>
    </source>
</evidence>
<accession>A0A371PH78</accession>
<feature type="transmembrane region" description="Helical" evidence="7">
    <location>
        <begin position="357"/>
        <end position="375"/>
    </location>
</feature>
<dbReference type="AlphaFoldDB" id="A0A371PH78"/>
<feature type="transmembrane region" description="Helical" evidence="7">
    <location>
        <begin position="130"/>
        <end position="148"/>
    </location>
</feature>
<dbReference type="InterPro" id="IPR020846">
    <property type="entry name" value="MFS_dom"/>
</dbReference>
<feature type="transmembrane region" description="Helical" evidence="7">
    <location>
        <begin position="237"/>
        <end position="257"/>
    </location>
</feature>
<evidence type="ECO:0000313" key="9">
    <source>
        <dbReference type="EMBL" id="REK75580.1"/>
    </source>
</evidence>
<gene>
    <name evidence="9" type="ORF">DX130_00345</name>
</gene>
<evidence type="ECO:0000313" key="10">
    <source>
        <dbReference type="Proteomes" id="UP000261905"/>
    </source>
</evidence>
<feature type="transmembrane region" description="Helical" evidence="7">
    <location>
        <begin position="40"/>
        <end position="60"/>
    </location>
</feature>
<evidence type="ECO:0000256" key="6">
    <source>
        <dbReference type="ARBA" id="ARBA00023136"/>
    </source>
</evidence>
<dbReference type="PROSITE" id="PS50850">
    <property type="entry name" value="MFS"/>
    <property type="match status" value="1"/>
</dbReference>
<dbReference type="InterPro" id="IPR050189">
    <property type="entry name" value="MFS_Efflux_Transporters"/>
</dbReference>
<evidence type="ECO:0000259" key="8">
    <source>
        <dbReference type="PROSITE" id="PS50850"/>
    </source>
</evidence>
<feature type="transmembrane region" description="Helical" evidence="7">
    <location>
        <begin position="7"/>
        <end position="28"/>
    </location>
</feature>
<dbReference type="SUPFAM" id="SSF103473">
    <property type="entry name" value="MFS general substrate transporter"/>
    <property type="match status" value="1"/>
</dbReference>
<name>A0A371PH78_9BACL</name>